<dbReference type="PANTHER" id="PTHR30523">
    <property type="entry name" value="PHOSPHOENOLPYRUVATE CARBOXYLASE"/>
    <property type="match status" value="1"/>
</dbReference>
<evidence type="ECO:0000256" key="8">
    <source>
        <dbReference type="ARBA" id="ARBA00023239"/>
    </source>
</evidence>
<dbReference type="InterPro" id="IPR015813">
    <property type="entry name" value="Pyrv/PenolPyrv_kinase-like_dom"/>
</dbReference>
<organism evidence="12 13">
    <name type="scientific">Hibiscus syriacus</name>
    <name type="common">Rose of Sharon</name>
    <dbReference type="NCBI Taxonomy" id="106335"/>
    <lineage>
        <taxon>Eukaryota</taxon>
        <taxon>Viridiplantae</taxon>
        <taxon>Streptophyta</taxon>
        <taxon>Embryophyta</taxon>
        <taxon>Tracheophyta</taxon>
        <taxon>Spermatophyta</taxon>
        <taxon>Magnoliopsida</taxon>
        <taxon>eudicotyledons</taxon>
        <taxon>Gunneridae</taxon>
        <taxon>Pentapetalae</taxon>
        <taxon>rosids</taxon>
        <taxon>malvids</taxon>
        <taxon>Malvales</taxon>
        <taxon>Malvaceae</taxon>
        <taxon>Malvoideae</taxon>
        <taxon>Hibiscus</taxon>
    </lineage>
</organism>
<evidence type="ECO:0000256" key="2">
    <source>
        <dbReference type="ARBA" id="ARBA00004496"/>
    </source>
</evidence>
<dbReference type="PROSITE" id="PS00393">
    <property type="entry name" value="PEPCASE_2"/>
    <property type="match status" value="1"/>
</dbReference>
<evidence type="ECO:0000256" key="10">
    <source>
        <dbReference type="PROSITE-ProRule" id="PRU10111"/>
    </source>
</evidence>
<dbReference type="Gene3D" id="1.20.1440.90">
    <property type="entry name" value="Phosphoenolpyruvate/pyruvate domain"/>
    <property type="match status" value="1"/>
</dbReference>
<gene>
    <name evidence="12" type="ORF">F3Y22_tig00110328pilonHSYRG00980</name>
</gene>
<comment type="subcellular location">
    <subcellularLocation>
        <location evidence="2">Cytoplasm</location>
    </subcellularLocation>
</comment>
<keyword evidence="8" id="KW-0456">Lyase</keyword>
<sequence length="963" mass="110023">MTSRNVEKLTSIDAQLRLLAPAKVSEDDKLVEYDALLLDRFLEILQDLHGGEIRETVQECYELSAEYEGKHDPKILDDLGKVITSLDPGDSIVVAKSFSHMLNLANLAEEVQIAHRRRIKLKKGDFADESSATTESNIEETLKRLVGQLNKSPQEVFDALKNQTVDLVFTAHPTQSVRRSLLQKHGRIRNCLTQLYAKDITPDDKQELNEALQREIQAAFRTDEIRRNPPTPQDEMRAGMSYFHETIWKGVPQFLRRIDTALKNIGINERVPYNCPLIQFSSWMGGDRDGNPRVTPEVTRDVCLLARMMAANLYFSQIEDLMFELSMWRCTDELRARADELFRTSRKDAKHYIEFWRQIPPNEPYRVILGDLRDKLYNTRERARSLLADGRSEIPEEATFTNVEQFLEPLELCYRSLCSCGDRPIADGSLLDFLRQLSTFGLSFVRLDIRQESDRHTDVLDAIAKHLDIGSYKEWPEERRQEWLLSELRGKRPLIGPDLPKTEEVAEVLNTFHVVSELPPDNFGAYIISMATTPSDVLAVKLLQRECHVKHPLRVVPLFEKLDDLDAAPAAVARLFSIDWYRDHIGGKQEVMLGYSDSGKDAGRLSAAWKLYKVQEELVKVAKQYGVKLTMFHGRGGTVGRGGGPTHLAILSQPPDTINGSFRVTVQGEVIEQSFGEEHLCFRTLQRFTAATLEHGMHPPVSPKPEWRALMDEMATVATKEYRSVVFQEPQFVEYFRLVTPELEYGRMNIGSRPSKRKPSGGIESLRAIPWIFAWTQTRFHLPVWLGFGAAFKHVLDKDKKNLQILQDMYNQWPFFRVTMDLLEMVFSKGDPGIAALYDKLLVSQDLWSFGQKLRTNYEETRSLILQAAGHKDLLEGDPYLKQRLRLRDAYITTLNVCQAYTLKRIRDPDYQCKVRPHLSKETPSKLAAELVNLNPKSEYAPGLEDTLILTMKGIAAGMQNTG</sequence>
<dbReference type="InterPro" id="IPR018129">
    <property type="entry name" value="PEP_COase_Lys_AS"/>
</dbReference>
<dbReference type="FunFam" id="1.20.1440.90:FF:000001">
    <property type="entry name" value="Phosphoenolpyruvate carboxylase 1"/>
    <property type="match status" value="1"/>
</dbReference>
<comment type="subunit">
    <text evidence="4">Homotetramer.</text>
</comment>
<evidence type="ECO:0000256" key="11">
    <source>
        <dbReference type="PROSITE-ProRule" id="PRU10112"/>
    </source>
</evidence>
<dbReference type="GO" id="GO:0048366">
    <property type="term" value="P:leaf development"/>
    <property type="evidence" value="ECO:0007669"/>
    <property type="project" value="TreeGrafter"/>
</dbReference>
<evidence type="ECO:0000256" key="5">
    <source>
        <dbReference type="ARBA" id="ARBA00012305"/>
    </source>
</evidence>
<evidence type="ECO:0000256" key="3">
    <source>
        <dbReference type="ARBA" id="ARBA00008346"/>
    </source>
</evidence>
<dbReference type="GO" id="GO:0048046">
    <property type="term" value="C:apoplast"/>
    <property type="evidence" value="ECO:0007669"/>
    <property type="project" value="TreeGrafter"/>
</dbReference>
<keyword evidence="6" id="KW-0963">Cytoplasm</keyword>
<comment type="similarity">
    <text evidence="3">Belongs to the PEPCase type 1 family.</text>
</comment>
<accession>A0A6A3B4H9</accession>
<evidence type="ECO:0000313" key="13">
    <source>
        <dbReference type="Proteomes" id="UP000436088"/>
    </source>
</evidence>
<proteinExistence type="inferred from homology"/>
<dbReference type="PANTHER" id="PTHR30523:SF47">
    <property type="entry name" value="PHOSPHOENOLPYRUVATE CARBOXYLASE 2"/>
    <property type="match status" value="1"/>
</dbReference>
<evidence type="ECO:0000256" key="7">
    <source>
        <dbReference type="ARBA" id="ARBA00022842"/>
    </source>
</evidence>
<evidence type="ECO:0000313" key="12">
    <source>
        <dbReference type="EMBL" id="KAE8709959.1"/>
    </source>
</evidence>
<dbReference type="EC" id="4.1.1.31" evidence="5"/>
<keyword evidence="7" id="KW-0460">Magnesium</keyword>
<evidence type="ECO:0000256" key="1">
    <source>
        <dbReference type="ARBA" id="ARBA00001946"/>
    </source>
</evidence>
<dbReference type="EMBL" id="VEPZ02000934">
    <property type="protein sequence ID" value="KAE8709959.1"/>
    <property type="molecule type" value="Genomic_DNA"/>
</dbReference>
<dbReference type="SUPFAM" id="SSF51621">
    <property type="entry name" value="Phosphoenolpyruvate/pyruvate domain"/>
    <property type="match status" value="1"/>
</dbReference>
<dbReference type="GO" id="GO:0015977">
    <property type="term" value="P:carbon fixation"/>
    <property type="evidence" value="ECO:0007669"/>
    <property type="project" value="UniProtKB-KW"/>
</dbReference>
<dbReference type="InterPro" id="IPR033129">
    <property type="entry name" value="PEPCASE_His_AS"/>
</dbReference>
<comment type="caution">
    <text evidence="12">The sequence shown here is derived from an EMBL/GenBank/DDBJ whole genome shotgun (WGS) entry which is preliminary data.</text>
</comment>
<dbReference type="GO" id="GO:0009507">
    <property type="term" value="C:chloroplast"/>
    <property type="evidence" value="ECO:0007669"/>
    <property type="project" value="TreeGrafter"/>
</dbReference>
<dbReference type="InterPro" id="IPR022805">
    <property type="entry name" value="PEP_COase_bac/pln-type"/>
</dbReference>
<evidence type="ECO:0000256" key="4">
    <source>
        <dbReference type="ARBA" id="ARBA00011881"/>
    </source>
</evidence>
<feature type="active site" evidence="11">
    <location>
        <position position="600"/>
    </location>
</feature>
<dbReference type="Pfam" id="PF00311">
    <property type="entry name" value="PEPcase"/>
    <property type="match status" value="1"/>
</dbReference>
<dbReference type="NCBIfam" id="NF000584">
    <property type="entry name" value="PRK00009.1"/>
    <property type="match status" value="1"/>
</dbReference>
<evidence type="ECO:0000256" key="9">
    <source>
        <dbReference type="ARBA" id="ARBA00023300"/>
    </source>
</evidence>
<dbReference type="PRINTS" id="PR00150">
    <property type="entry name" value="PEPCARBXLASE"/>
</dbReference>
<dbReference type="OrthoDB" id="1365747at2759"/>
<keyword evidence="9" id="KW-0120">Carbon dioxide fixation</keyword>
<name>A0A6A3B4H9_HIBSY</name>
<dbReference type="Proteomes" id="UP000436088">
    <property type="component" value="Unassembled WGS sequence"/>
</dbReference>
<comment type="cofactor">
    <cofactor evidence="1">
        <name>Mg(2+)</name>
        <dbReference type="ChEBI" id="CHEBI:18420"/>
    </cofactor>
</comment>
<feature type="active site" evidence="10">
    <location>
        <position position="172"/>
    </location>
</feature>
<evidence type="ECO:0000256" key="6">
    <source>
        <dbReference type="ARBA" id="ARBA00022490"/>
    </source>
</evidence>
<dbReference type="InterPro" id="IPR021135">
    <property type="entry name" value="PEP_COase"/>
</dbReference>
<dbReference type="AlphaFoldDB" id="A0A6A3B4H9"/>
<protein>
    <recommendedName>
        <fullName evidence="5">phosphoenolpyruvate carboxylase</fullName>
        <ecNumber evidence="5">4.1.1.31</ecNumber>
    </recommendedName>
</protein>
<reference evidence="12" key="1">
    <citation type="submission" date="2019-09" db="EMBL/GenBank/DDBJ databases">
        <title>Draft genome information of white flower Hibiscus syriacus.</title>
        <authorList>
            <person name="Kim Y.-M."/>
        </authorList>
    </citation>
    <scope>NUCLEOTIDE SEQUENCE [LARGE SCALE GENOMIC DNA]</scope>
    <source>
        <strain evidence="12">YM2019G1</strain>
    </source>
</reference>
<keyword evidence="13" id="KW-1185">Reference proteome</keyword>
<dbReference type="GO" id="GO:0005829">
    <property type="term" value="C:cytosol"/>
    <property type="evidence" value="ECO:0007669"/>
    <property type="project" value="TreeGrafter"/>
</dbReference>
<dbReference type="HAMAP" id="MF_00595">
    <property type="entry name" value="PEPcase_type1"/>
    <property type="match status" value="1"/>
</dbReference>
<dbReference type="GO" id="GO:0006099">
    <property type="term" value="P:tricarboxylic acid cycle"/>
    <property type="evidence" value="ECO:0007669"/>
    <property type="project" value="InterPro"/>
</dbReference>
<dbReference type="PROSITE" id="PS00781">
    <property type="entry name" value="PEPCASE_1"/>
    <property type="match status" value="1"/>
</dbReference>
<dbReference type="GO" id="GO:0008964">
    <property type="term" value="F:phosphoenolpyruvate carboxylase activity"/>
    <property type="evidence" value="ECO:0007669"/>
    <property type="project" value="UniProtKB-EC"/>
</dbReference>